<evidence type="ECO:0000313" key="2">
    <source>
        <dbReference type="EMBL" id="KIE06259.1"/>
    </source>
</evidence>
<accession>A0A0C1QW14</accession>
<dbReference type="EMBL" id="JSWE01000016">
    <property type="protein sequence ID" value="KIE06259.1"/>
    <property type="molecule type" value="Genomic_DNA"/>
</dbReference>
<protein>
    <submittedName>
        <fullName evidence="1">Uncharacterized protein</fullName>
    </submittedName>
</protein>
<dbReference type="EMBL" id="JSWE01000223">
    <property type="protein sequence ID" value="KIE04190.1"/>
    <property type="molecule type" value="Genomic_DNA"/>
</dbReference>
<evidence type="ECO:0000313" key="1">
    <source>
        <dbReference type="EMBL" id="KIE04190.1"/>
    </source>
</evidence>
<evidence type="ECO:0000313" key="3">
    <source>
        <dbReference type="Proteomes" id="UP000031258"/>
    </source>
</evidence>
<dbReference type="AlphaFoldDB" id="A0A0C1QW14"/>
<gene>
    <name evidence="2" type="ORF">NF27_AP00070</name>
    <name evidence="1" type="ORF">NF27_JF00680</name>
</gene>
<dbReference type="RefSeq" id="WP_039454536.1">
    <property type="nucleotide sequence ID" value="NZ_JSWE01000016.1"/>
</dbReference>
<organism evidence="1 3">
    <name type="scientific">Candidatus Jidaibacter acanthamoebae</name>
    <dbReference type="NCBI Taxonomy" id="86105"/>
    <lineage>
        <taxon>Bacteria</taxon>
        <taxon>Pseudomonadati</taxon>
        <taxon>Pseudomonadota</taxon>
        <taxon>Alphaproteobacteria</taxon>
        <taxon>Rickettsiales</taxon>
        <taxon>Candidatus Midichloriaceae</taxon>
        <taxon>Candidatus Jidaibacter</taxon>
    </lineage>
</organism>
<dbReference type="Proteomes" id="UP000031258">
    <property type="component" value="Unassembled WGS sequence"/>
</dbReference>
<reference evidence="1 3" key="1">
    <citation type="submission" date="2014-11" db="EMBL/GenBank/DDBJ databases">
        <title>A Rickettsiales Symbiont of Amoebae With Ancient Features.</title>
        <authorList>
            <person name="Schulz F."/>
            <person name="Martijn J."/>
            <person name="Wascher F."/>
            <person name="Kostanjsek R."/>
            <person name="Ettema T.J."/>
            <person name="Horn M."/>
        </authorList>
    </citation>
    <scope>NUCLEOTIDE SEQUENCE [LARGE SCALE GENOMIC DNA]</scope>
    <source>
        <strain evidence="1 3">UWC36</strain>
    </source>
</reference>
<dbReference type="STRING" id="86105.NF27_AP00070"/>
<sequence length="253" mass="29998">MKRKTVHWEKSISKNKEDSFQKRPKVVLTEEDIIGIKECFTDYIELKYFGMIKTLFNQWEKEHKLGKLLSYVNYQPFYSVLKDKDYSFFCELVSALPQRQKFLMVSHNNYDLIKSFIYLSIKDINEEKYNPTQAQKVFDTLLNINPTTIIEVIENFLNEQREHHPNAVEILHNELQAILSSNTISKNINSVHEDNAFLEKNAKDKVEMYIKEKEEKGTILTLKSKNNEQIEIKKSEQKWQDQVSEECSKGRNF</sequence>
<name>A0A0C1QW14_9RICK</name>
<proteinExistence type="predicted"/>
<keyword evidence="3" id="KW-1185">Reference proteome</keyword>
<dbReference type="OrthoDB" id="9819122at2"/>
<comment type="caution">
    <text evidence="1">The sequence shown here is derived from an EMBL/GenBank/DDBJ whole genome shotgun (WGS) entry which is preliminary data.</text>
</comment>